<dbReference type="InterPro" id="IPR002903">
    <property type="entry name" value="RsmH"/>
</dbReference>
<keyword evidence="4 6" id="KW-0808">Transferase</keyword>
<evidence type="ECO:0000256" key="6">
    <source>
        <dbReference type="HAMAP-Rule" id="MF_01007"/>
    </source>
</evidence>
<dbReference type="AlphaFoldDB" id="A0A1L8CKV8"/>
<feature type="binding site" evidence="6">
    <location>
        <position position="74"/>
    </location>
    <ligand>
        <name>S-adenosyl-L-methionine</name>
        <dbReference type="ChEBI" id="CHEBI:59789"/>
    </ligand>
</feature>
<dbReference type="Pfam" id="PF01795">
    <property type="entry name" value="Methyltransf_5"/>
    <property type="match status" value="1"/>
</dbReference>
<dbReference type="PANTHER" id="PTHR11265">
    <property type="entry name" value="S-ADENOSYL-METHYLTRANSFERASE MRAW"/>
    <property type="match status" value="1"/>
</dbReference>
<keyword evidence="3 6" id="KW-0489">Methyltransferase</keyword>
<proteinExistence type="inferred from homology"/>
<dbReference type="EMBL" id="BDFD01000003">
    <property type="protein sequence ID" value="GAV19540.1"/>
    <property type="molecule type" value="Genomic_DNA"/>
</dbReference>
<dbReference type="SUPFAM" id="SSF81799">
    <property type="entry name" value="Putative methyltransferase TM0872, insert domain"/>
    <property type="match status" value="1"/>
</dbReference>
<comment type="catalytic activity">
    <reaction evidence="6">
        <text>cytidine(1402) in 16S rRNA + S-adenosyl-L-methionine = N(4)-methylcytidine(1402) in 16S rRNA + S-adenosyl-L-homocysteine + H(+)</text>
        <dbReference type="Rhea" id="RHEA:42928"/>
        <dbReference type="Rhea" id="RHEA-COMP:10286"/>
        <dbReference type="Rhea" id="RHEA-COMP:10287"/>
        <dbReference type="ChEBI" id="CHEBI:15378"/>
        <dbReference type="ChEBI" id="CHEBI:57856"/>
        <dbReference type="ChEBI" id="CHEBI:59789"/>
        <dbReference type="ChEBI" id="CHEBI:74506"/>
        <dbReference type="ChEBI" id="CHEBI:82748"/>
        <dbReference type="EC" id="2.1.1.199"/>
    </reaction>
</comment>
<feature type="binding site" evidence="6">
    <location>
        <begin position="54"/>
        <end position="56"/>
    </location>
    <ligand>
        <name>S-adenosyl-L-methionine</name>
        <dbReference type="ChEBI" id="CHEBI:59789"/>
    </ligand>
</feature>
<organism evidence="7 8">
    <name type="scientific">Mariprofundus micogutta</name>
    <dbReference type="NCBI Taxonomy" id="1921010"/>
    <lineage>
        <taxon>Bacteria</taxon>
        <taxon>Pseudomonadati</taxon>
        <taxon>Pseudomonadota</taxon>
        <taxon>Candidatius Mariprofundia</taxon>
        <taxon>Mariprofundales</taxon>
        <taxon>Mariprofundaceae</taxon>
        <taxon>Mariprofundus</taxon>
    </lineage>
</organism>
<comment type="function">
    <text evidence="6">Specifically methylates the N4 position of cytidine in position 1402 (C1402) of 16S rRNA.</text>
</comment>
<dbReference type="PANTHER" id="PTHR11265:SF0">
    <property type="entry name" value="12S RRNA N4-METHYLCYTIDINE METHYLTRANSFERASE"/>
    <property type="match status" value="1"/>
</dbReference>
<keyword evidence="2 6" id="KW-0698">rRNA processing</keyword>
<dbReference type="STRING" id="1921010.MMIC_P0476"/>
<accession>A0A1L8CKV8</accession>
<dbReference type="Proteomes" id="UP000231632">
    <property type="component" value="Unassembled WGS sequence"/>
</dbReference>
<evidence type="ECO:0000256" key="4">
    <source>
        <dbReference type="ARBA" id="ARBA00022679"/>
    </source>
</evidence>
<evidence type="ECO:0000256" key="5">
    <source>
        <dbReference type="ARBA" id="ARBA00022691"/>
    </source>
</evidence>
<dbReference type="GO" id="GO:0005737">
    <property type="term" value="C:cytoplasm"/>
    <property type="evidence" value="ECO:0007669"/>
    <property type="project" value="UniProtKB-SubCell"/>
</dbReference>
<name>A0A1L8CKV8_9PROT</name>
<dbReference type="InterPro" id="IPR023397">
    <property type="entry name" value="SAM-dep_MeTrfase_MraW_recog"/>
</dbReference>
<dbReference type="HAMAP" id="MF_01007">
    <property type="entry name" value="16SrRNA_methyltr_H"/>
    <property type="match status" value="1"/>
</dbReference>
<evidence type="ECO:0000313" key="8">
    <source>
        <dbReference type="Proteomes" id="UP000231632"/>
    </source>
</evidence>
<sequence length="350" mass="39239">MRPHWSLPKTLSLVSDVFEDHDYAEHIPVLRDEFVEAIITDPDGQYVDCTFGRGGHSRELLARLSEKGRLLAFDRDTEAVAEGESLARKDSRFAIVHADFARLGDILDERGWHQVSGIGFDLGVSSPQVDNAARGFSFQKNGPLDMRMDVNEGKPLSQRLERISESELANVIYRFGDERYSRSIAKAILKAKHDGVLKTTSDLENACFHAVPKKARHSGAHPATRTFQALRIWVNEEMDQIDAGMSAAMSHLKPGGHLAVISFHSGEDRRIRDLIETQVNPCKCPPQLPMCVCGKMPSMRWLQKKPVRPSEDEVAHNPRSRSSLMRVAQRLTEAESKLVTWGPDYDDGLC</sequence>
<evidence type="ECO:0000313" key="7">
    <source>
        <dbReference type="EMBL" id="GAV19540.1"/>
    </source>
</evidence>
<dbReference type="Gene3D" id="3.40.50.150">
    <property type="entry name" value="Vaccinia Virus protein VP39"/>
    <property type="match status" value="1"/>
</dbReference>
<evidence type="ECO:0000256" key="3">
    <source>
        <dbReference type="ARBA" id="ARBA00022603"/>
    </source>
</evidence>
<evidence type="ECO:0000256" key="2">
    <source>
        <dbReference type="ARBA" id="ARBA00022552"/>
    </source>
</evidence>
<dbReference type="GO" id="GO:0070475">
    <property type="term" value="P:rRNA base methylation"/>
    <property type="evidence" value="ECO:0007669"/>
    <property type="project" value="UniProtKB-UniRule"/>
</dbReference>
<evidence type="ECO:0000256" key="1">
    <source>
        <dbReference type="ARBA" id="ARBA00010396"/>
    </source>
</evidence>
<comment type="similarity">
    <text evidence="1 6">Belongs to the methyltransferase superfamily. RsmH family.</text>
</comment>
<keyword evidence="5 6" id="KW-0949">S-adenosyl-L-methionine</keyword>
<dbReference type="PIRSF" id="PIRSF004486">
    <property type="entry name" value="MraW"/>
    <property type="match status" value="1"/>
</dbReference>
<dbReference type="EC" id="2.1.1.199" evidence="6"/>
<feature type="binding site" evidence="6">
    <location>
        <position position="128"/>
    </location>
    <ligand>
        <name>S-adenosyl-L-methionine</name>
        <dbReference type="ChEBI" id="CHEBI:59789"/>
    </ligand>
</feature>
<protein>
    <recommendedName>
        <fullName evidence="6">Ribosomal RNA small subunit methyltransferase H</fullName>
        <ecNumber evidence="6">2.1.1.199</ecNumber>
    </recommendedName>
    <alternativeName>
        <fullName evidence="6">16S rRNA m(4)C1402 methyltransferase</fullName>
    </alternativeName>
    <alternativeName>
        <fullName evidence="6">rRNA (cytosine-N(4)-)-methyltransferase RsmH</fullName>
    </alternativeName>
</protein>
<comment type="caution">
    <text evidence="7">The sequence shown here is derived from an EMBL/GenBank/DDBJ whole genome shotgun (WGS) entry which is preliminary data.</text>
</comment>
<dbReference type="InterPro" id="IPR029063">
    <property type="entry name" value="SAM-dependent_MTases_sf"/>
</dbReference>
<dbReference type="NCBIfam" id="TIGR00006">
    <property type="entry name" value="16S rRNA (cytosine(1402)-N(4))-methyltransferase RsmH"/>
    <property type="match status" value="1"/>
</dbReference>
<keyword evidence="8" id="KW-1185">Reference proteome</keyword>
<reference evidence="7 8" key="1">
    <citation type="journal article" date="2017" name="Arch. Microbiol.">
        <title>Mariprofundus micogutta sp. nov., a novel iron-oxidizing zetaproteobacterium isolated from a deep-sea hydrothermal field at the Bayonnaise knoll of the Izu-Ogasawara arc, and a description of Mariprofundales ord. nov. and Zetaproteobacteria classis nov.</title>
        <authorList>
            <person name="Makita H."/>
            <person name="Tanaka E."/>
            <person name="Mitsunobu S."/>
            <person name="Miyazaki M."/>
            <person name="Nunoura T."/>
            <person name="Uematsu K."/>
            <person name="Takaki Y."/>
            <person name="Nishi S."/>
            <person name="Shimamura S."/>
            <person name="Takai K."/>
        </authorList>
    </citation>
    <scope>NUCLEOTIDE SEQUENCE [LARGE SCALE GENOMIC DNA]</scope>
    <source>
        <strain evidence="7 8">ET2</strain>
    </source>
</reference>
<dbReference type="Gene3D" id="1.10.150.170">
    <property type="entry name" value="Putative methyltransferase TM0872, insert domain"/>
    <property type="match status" value="1"/>
</dbReference>
<gene>
    <name evidence="6" type="primary">rsmH</name>
    <name evidence="7" type="ORF">MMIC_P0476</name>
</gene>
<comment type="subcellular location">
    <subcellularLocation>
        <location evidence="6">Cytoplasm</location>
    </subcellularLocation>
</comment>
<keyword evidence="6" id="KW-0963">Cytoplasm</keyword>
<dbReference type="SUPFAM" id="SSF53335">
    <property type="entry name" value="S-adenosyl-L-methionine-dependent methyltransferases"/>
    <property type="match status" value="1"/>
</dbReference>
<feature type="binding site" evidence="6">
    <location>
        <position position="100"/>
    </location>
    <ligand>
        <name>S-adenosyl-L-methionine</name>
        <dbReference type="ChEBI" id="CHEBI:59789"/>
    </ligand>
</feature>
<feature type="binding site" evidence="6">
    <location>
        <position position="121"/>
    </location>
    <ligand>
        <name>S-adenosyl-L-methionine</name>
        <dbReference type="ChEBI" id="CHEBI:59789"/>
    </ligand>
</feature>
<dbReference type="GO" id="GO:0071424">
    <property type="term" value="F:rRNA (cytosine-N4-)-methyltransferase activity"/>
    <property type="evidence" value="ECO:0007669"/>
    <property type="project" value="UniProtKB-UniRule"/>
</dbReference>